<reference evidence="1 2" key="2">
    <citation type="journal article" date="2014" name="PLoS ONE">
        <title>Evolution of mitochondria reconstructed from the energy metabolism of living bacteria.</title>
        <authorList>
            <person name="Degli Esposti M."/>
            <person name="Chouaia B."/>
            <person name="Comandatore F."/>
            <person name="Crotti E."/>
            <person name="Sassera D."/>
            <person name="Lievens P.M."/>
            <person name="Daffonchio D."/>
            <person name="Bandi C."/>
        </authorList>
    </citation>
    <scope>NUCLEOTIDE SEQUENCE [LARGE SCALE GENOMIC DNA]</scope>
    <source>
        <strain evidence="1 2">SF2.1</strain>
    </source>
</reference>
<organism evidence="1 2">
    <name type="scientific">Asaia bogorensis</name>
    <dbReference type="NCBI Taxonomy" id="91915"/>
    <lineage>
        <taxon>Bacteria</taxon>
        <taxon>Pseudomonadati</taxon>
        <taxon>Pseudomonadota</taxon>
        <taxon>Alphaproteobacteria</taxon>
        <taxon>Acetobacterales</taxon>
        <taxon>Acetobacteraceae</taxon>
        <taxon>Asaia</taxon>
    </lineage>
</organism>
<dbReference type="Proteomes" id="UP000027583">
    <property type="component" value="Unassembled WGS sequence"/>
</dbReference>
<gene>
    <name evidence="1" type="ORF">ASAP_1966</name>
</gene>
<dbReference type="AlphaFoldDB" id="A0A060QKL5"/>
<name>A0A060QKL5_9PROT</name>
<comment type="caution">
    <text evidence="1">The sequence shown here is derived from an EMBL/GenBank/DDBJ whole genome shotgun (WGS) entry which is preliminary data.</text>
</comment>
<protein>
    <submittedName>
        <fullName evidence="1">Uncharacterized protein</fullName>
    </submittedName>
</protein>
<sequence>MLEKNSHGRSRDIAFLQRFDRQYRVISSWLPDYRDEETSCVNGRPCEMFRTSAGKFPDRC</sequence>
<evidence type="ECO:0000313" key="2">
    <source>
        <dbReference type="Proteomes" id="UP000027583"/>
    </source>
</evidence>
<proteinExistence type="predicted"/>
<dbReference type="EMBL" id="CBLX010000013">
    <property type="protein sequence ID" value="CDG40011.1"/>
    <property type="molecule type" value="Genomic_DNA"/>
</dbReference>
<reference evidence="1 2" key="1">
    <citation type="journal article" date="2014" name="Genome Biol. Evol.">
        <title>Acetic acid bacteria genomes reveal functional traits for adaptation to life in insect guts.</title>
        <authorList>
            <person name="Chouaia B."/>
            <person name="Gaiarsa S."/>
            <person name="Crotti E."/>
            <person name="Comandatore F."/>
            <person name="Degli Esposti M."/>
            <person name="Ricci I."/>
            <person name="Alma A."/>
            <person name="Favia G."/>
            <person name="Bandi C."/>
            <person name="Daffonchio D."/>
        </authorList>
    </citation>
    <scope>NUCLEOTIDE SEQUENCE [LARGE SCALE GENOMIC DNA]</scope>
    <source>
        <strain evidence="1 2">SF2.1</strain>
    </source>
</reference>
<accession>A0A060QKL5</accession>
<evidence type="ECO:0000313" key="1">
    <source>
        <dbReference type="EMBL" id="CDG40011.1"/>
    </source>
</evidence>